<dbReference type="PRINTS" id="PR00812">
    <property type="entry name" value="BCTERIALGSPF"/>
</dbReference>
<dbReference type="KEGG" id="haby:HLVA_03480"/>
<dbReference type="Pfam" id="PF00482">
    <property type="entry name" value="T2SSF"/>
    <property type="match status" value="2"/>
</dbReference>
<keyword evidence="3" id="KW-1003">Cell membrane</keyword>
<comment type="subcellular location">
    <subcellularLocation>
        <location evidence="1">Cell membrane</location>
        <topology evidence="1">Multi-pass membrane protein</topology>
    </subcellularLocation>
</comment>
<dbReference type="InterPro" id="IPR018076">
    <property type="entry name" value="T2SS_GspF_dom"/>
</dbReference>
<dbReference type="PANTHER" id="PTHR30012:SF0">
    <property type="entry name" value="TYPE II SECRETION SYSTEM PROTEIN F-RELATED"/>
    <property type="match status" value="1"/>
</dbReference>
<dbReference type="AlphaFoldDB" id="A0AAU9DS21"/>
<dbReference type="Proteomes" id="UP001321582">
    <property type="component" value="Chromosome"/>
</dbReference>
<feature type="transmembrane region" description="Helical" evidence="7">
    <location>
        <begin position="220"/>
        <end position="239"/>
    </location>
</feature>
<evidence type="ECO:0000259" key="8">
    <source>
        <dbReference type="Pfam" id="PF00482"/>
    </source>
</evidence>
<evidence type="ECO:0000313" key="10">
    <source>
        <dbReference type="Proteomes" id="UP001321582"/>
    </source>
</evidence>
<evidence type="ECO:0000256" key="2">
    <source>
        <dbReference type="ARBA" id="ARBA00005745"/>
    </source>
</evidence>
<dbReference type="InterPro" id="IPR042094">
    <property type="entry name" value="T2SS_GspF_sf"/>
</dbReference>
<evidence type="ECO:0000256" key="5">
    <source>
        <dbReference type="ARBA" id="ARBA00022989"/>
    </source>
</evidence>
<feature type="transmembrane region" description="Helical" evidence="7">
    <location>
        <begin position="167"/>
        <end position="189"/>
    </location>
</feature>
<proteinExistence type="inferred from homology"/>
<evidence type="ECO:0000256" key="4">
    <source>
        <dbReference type="ARBA" id="ARBA00022692"/>
    </source>
</evidence>
<evidence type="ECO:0000256" key="1">
    <source>
        <dbReference type="ARBA" id="ARBA00004651"/>
    </source>
</evidence>
<feature type="domain" description="Type II secretion system protein GspF" evidence="8">
    <location>
        <begin position="272"/>
        <end position="392"/>
    </location>
</feature>
<dbReference type="RefSeq" id="WP_307904723.1">
    <property type="nucleotide sequence ID" value="NZ_AP027059.1"/>
</dbReference>
<feature type="transmembrane region" description="Helical" evidence="7">
    <location>
        <begin position="251"/>
        <end position="271"/>
    </location>
</feature>
<gene>
    <name evidence="9" type="ORF">HLVA_03480</name>
</gene>
<keyword evidence="5 7" id="KW-1133">Transmembrane helix</keyword>
<protein>
    <submittedName>
        <fullName evidence="9">Type II secretion system protein F</fullName>
    </submittedName>
</protein>
<dbReference type="PANTHER" id="PTHR30012">
    <property type="entry name" value="GENERAL SECRETION PATHWAY PROTEIN"/>
    <property type="match status" value="1"/>
</dbReference>
<evidence type="ECO:0000313" key="9">
    <source>
        <dbReference type="EMBL" id="BDU49779.1"/>
    </source>
</evidence>
<accession>A0AAU9DS21</accession>
<dbReference type="Gene3D" id="1.20.81.30">
    <property type="entry name" value="Type II secretion system (T2SS), domain F"/>
    <property type="match status" value="2"/>
</dbReference>
<dbReference type="EMBL" id="AP027059">
    <property type="protein sequence ID" value="BDU49779.1"/>
    <property type="molecule type" value="Genomic_DNA"/>
</dbReference>
<keyword evidence="6 7" id="KW-0472">Membrane</keyword>
<feature type="transmembrane region" description="Helical" evidence="7">
    <location>
        <begin position="373"/>
        <end position="394"/>
    </location>
</feature>
<dbReference type="GO" id="GO:0005886">
    <property type="term" value="C:plasma membrane"/>
    <property type="evidence" value="ECO:0007669"/>
    <property type="project" value="UniProtKB-SubCell"/>
</dbReference>
<evidence type="ECO:0000256" key="3">
    <source>
        <dbReference type="ARBA" id="ARBA00022475"/>
    </source>
</evidence>
<sequence>MPLYKYKAIEKDSGKNVEGEIEGNNESDLIKKLELSGKYVFELNEKTEQKIESNGISLGREKEVIFFTQQMSDLLNAGVQLGEALKIINSLVKKGKIKPIISDVYENMKQGETLSDSLEKYPSYFGKSYTNMVRAGEEGGFVGVTFQRILQGMEEGRQLRSFVISSLIYPAVLMIVSIFAAIIMLVYILPKFMRIYSNYGKALPASTKMLLNISYFFQHYGIYLLAGIVGVIIGGIFYYKNSAGKKILDKLLLNIPIIGQLYIFIAVSNVIKSIATMLESGVPLLKSLEVAKYITPNVILQREIENIKNEVTKGTNLSDSIKESKYFPEIVYYMVAIGERTGKLSEMLLKTSTNFDKKIKGNMEIFVKTFEPVLIVVMGIFVGFMVFAMLLPILSINDMGM</sequence>
<keyword evidence="4 7" id="KW-0812">Transmembrane</keyword>
<dbReference type="InterPro" id="IPR003004">
    <property type="entry name" value="GspF/PilC"/>
</dbReference>
<comment type="similarity">
    <text evidence="2">Belongs to the GSP F family.</text>
</comment>
<keyword evidence="10" id="KW-1185">Reference proteome</keyword>
<evidence type="ECO:0000256" key="7">
    <source>
        <dbReference type="SAM" id="Phobius"/>
    </source>
</evidence>
<evidence type="ECO:0000256" key="6">
    <source>
        <dbReference type="ARBA" id="ARBA00023136"/>
    </source>
</evidence>
<feature type="domain" description="Type II secretion system protein GspF" evidence="8">
    <location>
        <begin position="67"/>
        <end position="190"/>
    </location>
</feature>
<name>A0AAU9DS21_9FUSO</name>
<reference evidence="9 10" key="1">
    <citation type="submission" date="2022-11" db="EMBL/GenBank/DDBJ databases">
        <title>Haliovirga abyssi gen. nov., sp. nov., a mesophilic fermentative bacterium isolated from the Iheya North hydrothermal field and the proposal of Haliovirgaceae fam. nov.</title>
        <authorList>
            <person name="Miyazaki U."/>
            <person name="Tame A."/>
            <person name="Miyazaki J."/>
            <person name="Takai K."/>
            <person name="Sawayama S."/>
            <person name="Kitajima M."/>
            <person name="Okamoto A."/>
            <person name="Nakagawa S."/>
        </authorList>
    </citation>
    <scope>NUCLEOTIDE SEQUENCE [LARGE SCALE GENOMIC DNA]</scope>
    <source>
        <strain evidence="9 10">IC12</strain>
    </source>
</reference>
<organism evidence="9 10">
    <name type="scientific">Haliovirga abyssi</name>
    <dbReference type="NCBI Taxonomy" id="2996794"/>
    <lineage>
        <taxon>Bacteria</taxon>
        <taxon>Fusobacteriati</taxon>
        <taxon>Fusobacteriota</taxon>
        <taxon>Fusobacteriia</taxon>
        <taxon>Fusobacteriales</taxon>
        <taxon>Haliovirgaceae</taxon>
        <taxon>Haliovirga</taxon>
    </lineage>
</organism>